<feature type="transmembrane region" description="Helical" evidence="2">
    <location>
        <begin position="881"/>
        <end position="900"/>
    </location>
</feature>
<evidence type="ECO:0000256" key="1">
    <source>
        <dbReference type="SAM" id="MobiDB-lite"/>
    </source>
</evidence>
<dbReference type="InterPro" id="IPR002523">
    <property type="entry name" value="MgTranspt_CorA/ZnTranspt_ZntB"/>
</dbReference>
<feature type="compositionally biased region" description="Basic and acidic residues" evidence="1">
    <location>
        <begin position="388"/>
        <end position="401"/>
    </location>
</feature>
<gene>
    <name evidence="3" type="ORF">FSPOR_5092</name>
</gene>
<proteinExistence type="predicted"/>
<evidence type="ECO:0000313" key="3">
    <source>
        <dbReference type="EMBL" id="RGP68886.1"/>
    </source>
</evidence>
<dbReference type="Proteomes" id="UP000266152">
    <property type="component" value="Unassembled WGS sequence"/>
</dbReference>
<feature type="transmembrane region" description="Helical" evidence="2">
    <location>
        <begin position="854"/>
        <end position="875"/>
    </location>
</feature>
<feature type="region of interest" description="Disordered" evidence="1">
    <location>
        <begin position="522"/>
        <end position="564"/>
    </location>
</feature>
<dbReference type="GO" id="GO:0016020">
    <property type="term" value="C:membrane"/>
    <property type="evidence" value="ECO:0007669"/>
    <property type="project" value="InterPro"/>
</dbReference>
<dbReference type="EMBL" id="PXOF01000066">
    <property type="protein sequence ID" value="RGP68886.1"/>
    <property type="molecule type" value="Genomic_DNA"/>
</dbReference>
<evidence type="ECO:0000313" key="4">
    <source>
        <dbReference type="Proteomes" id="UP000266152"/>
    </source>
</evidence>
<evidence type="ECO:0008006" key="5">
    <source>
        <dbReference type="Google" id="ProtNLM"/>
    </source>
</evidence>
<dbReference type="AlphaFoldDB" id="A0A395S8Y5"/>
<keyword evidence="2" id="KW-0472">Membrane</keyword>
<feature type="transmembrane region" description="Helical" evidence="2">
    <location>
        <begin position="907"/>
        <end position="929"/>
    </location>
</feature>
<organism evidence="3 4">
    <name type="scientific">Fusarium sporotrichioides</name>
    <dbReference type="NCBI Taxonomy" id="5514"/>
    <lineage>
        <taxon>Eukaryota</taxon>
        <taxon>Fungi</taxon>
        <taxon>Dikarya</taxon>
        <taxon>Ascomycota</taxon>
        <taxon>Pezizomycotina</taxon>
        <taxon>Sordariomycetes</taxon>
        <taxon>Hypocreomycetidae</taxon>
        <taxon>Hypocreales</taxon>
        <taxon>Nectriaceae</taxon>
        <taxon>Fusarium</taxon>
    </lineage>
</organism>
<sequence>MPSLTTPLTLIAAVKEIEDVAITTADRKLNYPPDLRRHNSIAMFILPPTGMLPHQHYRDASSIISPRVAMFNRKRRDLTDEERPSGYDLDWPASQRWKPNYSVPRNSLDERKTLRTFLGPDKETSIERPHHVPHPLSFGRNRRDMDTFADIRQSNEEDVDEEEFSDPKLWIETISELYMNELDNRARWDPRWLNVTRRERFEGLESVTVSVIDYLANGQVERSDLITTKKDLAAATNTRPEESQVRVVMVSDLSRFVMGALGQLYSIDPEFWYEQLITSGYSASDSGLKLRNAVWMNWNEGETHFRHRPLPGIGQRTEWNLARRTKSRNWAHLRWGRLGALHYLGRPGFHEDEISGRISDGRWTIERDVVVDRSGLLLTDKRKKRAEKKIQERKEKEEKKETKKRNKNMLAVPEPPKSTVKIEGTSNRVKASNVYRPYTTFFPILRQNPEYWKNRDLRVMAPEGMGYWTSVDKDGRKTVVLAFDPPRTMQNEKSKETTPSLTFMPRAMEFESYTDEELWRTADPGETYLDPPSFTKKKPGEREKPKKRRLEEEEDKMGDTLASAGINKEDDTDFIDASDSEYDEEYQNNIRKIYKSRQSWVRDRDFARKYSLSTMDLVSRYVSNIPPKELLQDDSAIPSLLTRLSFDDMWQLLAELRIVQDHIDSDLGADLHLHLLQDAGTATRQNMAWIRSTLQELSEWVDNLKKSKRILNLPEDVEQEMVELQEDLQSLRARSEQTLNFLVASTGISQSALVIDQTSGINKLTELAFFFVPLSFITAVFSMQVAELNDAPPKMWTWGLSLGVVFVITYAIRIFLRSPTVRYCVKAGRITILNRFTPKSRSMSLRLDSISNRAIAKFFFFLITTVLLVLIIIMIYVLSGFLFFFGLWAGIAGTALYFIITRWPEAGVLAPCFVSLVISGIGLTTVWYWSDVLVDVWTIWIDNAMNWVTNLWPEDWTTDSVDDEDLDREGVPTYARQGIFLPSK</sequence>
<dbReference type="GO" id="GO:0046873">
    <property type="term" value="F:metal ion transmembrane transporter activity"/>
    <property type="evidence" value="ECO:0007669"/>
    <property type="project" value="InterPro"/>
</dbReference>
<feature type="transmembrane region" description="Helical" evidence="2">
    <location>
        <begin position="738"/>
        <end position="755"/>
    </location>
</feature>
<evidence type="ECO:0000256" key="2">
    <source>
        <dbReference type="SAM" id="Phobius"/>
    </source>
</evidence>
<feature type="region of interest" description="Disordered" evidence="1">
    <location>
        <begin position="384"/>
        <end position="421"/>
    </location>
</feature>
<reference evidence="3 4" key="1">
    <citation type="journal article" date="2018" name="PLoS Pathog.">
        <title>Evolution of structural diversity of trichothecenes, a family of toxins produced by plant pathogenic and entomopathogenic fungi.</title>
        <authorList>
            <person name="Proctor R.H."/>
            <person name="McCormick S.P."/>
            <person name="Kim H.S."/>
            <person name="Cardoza R.E."/>
            <person name="Stanley A.M."/>
            <person name="Lindo L."/>
            <person name="Kelly A."/>
            <person name="Brown D.W."/>
            <person name="Lee T."/>
            <person name="Vaughan M.M."/>
            <person name="Alexander N.J."/>
            <person name="Busman M."/>
            <person name="Gutierrez S."/>
        </authorList>
    </citation>
    <scope>NUCLEOTIDE SEQUENCE [LARGE SCALE GENOMIC DNA]</scope>
    <source>
        <strain evidence="3 4">NRRL 3299</strain>
    </source>
</reference>
<feature type="transmembrane region" description="Helical" evidence="2">
    <location>
        <begin position="767"/>
        <end position="786"/>
    </location>
</feature>
<accession>A0A395S8Y5</accession>
<keyword evidence="4" id="KW-1185">Reference proteome</keyword>
<name>A0A395S8Y5_FUSSP</name>
<protein>
    <recommendedName>
        <fullName evidence="5">Mg2+ transporter protein, CorA-like/Zinc transport protein ZntB</fullName>
    </recommendedName>
</protein>
<dbReference type="Gene3D" id="1.20.58.340">
    <property type="entry name" value="Magnesium transport protein CorA, transmembrane region"/>
    <property type="match status" value="1"/>
</dbReference>
<dbReference type="STRING" id="5514.A0A395S8Y5"/>
<keyword evidence="2" id="KW-1133">Transmembrane helix</keyword>
<keyword evidence="2" id="KW-0812">Transmembrane</keyword>
<comment type="caution">
    <text evidence="3">The sequence shown here is derived from an EMBL/GenBank/DDBJ whole genome shotgun (WGS) entry which is preliminary data.</text>
</comment>
<feature type="transmembrane region" description="Helical" evidence="2">
    <location>
        <begin position="798"/>
        <end position="816"/>
    </location>
</feature>
<dbReference type="Pfam" id="PF01544">
    <property type="entry name" value="CorA"/>
    <property type="match status" value="1"/>
</dbReference>